<evidence type="ECO:0008006" key="4">
    <source>
        <dbReference type="Google" id="ProtNLM"/>
    </source>
</evidence>
<evidence type="ECO:0000256" key="1">
    <source>
        <dbReference type="SAM" id="MobiDB-lite"/>
    </source>
</evidence>
<evidence type="ECO:0000313" key="3">
    <source>
        <dbReference type="Proteomes" id="UP000054544"/>
    </source>
</evidence>
<proteinExistence type="predicted"/>
<sequence>MAAHSKHDMLRIIAARDVSPLPLRVCGDQLQMLYHTTFRPTYLRQVFDTRRDLMWNLGYFLHFLYNKMQNSLHQGWNLLDRLVPKFRITEVILRACAQSLNNLVMTKHEDRNPLDADPVLRAQQQFDDDCKSATLRLQTPLLLAIPRRHQRLQSIRKHRSKQELPAEEEEAVPDRPVCFWDWCGTMGPNSKLFIDVVNVDDIKNFPPSPDKTKSTGQPCEYCAKPLARSELSGKNWTRHVLDDVRPFTCLFEKCDKRKTPFKDYESWDDHMTTSHSKRWPRELCPPIPWECFACGPLASFKDKADFEKHLDEKHGTCYMRRCEIFDRTEARRDKLRKFFHMCPLCHGCVTLTPDERAAFRSESDSYICDVLCGRLHRHIALSLCNLAFATTLKIQDEDGTETSEKEDELVDEEDETYDEED</sequence>
<dbReference type="Proteomes" id="UP000054544">
    <property type="component" value="Unassembled WGS sequence"/>
</dbReference>
<accession>A0A0D9NMF5</accession>
<reference evidence="3" key="1">
    <citation type="journal article" date="2014" name="BMC Genomics">
        <title>The genome sequence of the biocontrol fungus Metarhizium anisopliae and comparative genomics of Metarhizium species.</title>
        <authorList>
            <person name="Pattemore J.A."/>
            <person name="Hane J.K."/>
            <person name="Williams A.H."/>
            <person name="Wilson B.A."/>
            <person name="Stodart B.J."/>
            <person name="Ash G.J."/>
        </authorList>
    </citation>
    <scope>NUCLEOTIDE SEQUENCE [LARGE SCALE GENOMIC DNA]</scope>
    <source>
        <strain evidence="3">BRIP 53293</strain>
    </source>
</reference>
<organism evidence="2 3">
    <name type="scientific">Metarhizium anisopliae BRIP 53293</name>
    <dbReference type="NCBI Taxonomy" id="1291518"/>
    <lineage>
        <taxon>Eukaryota</taxon>
        <taxon>Fungi</taxon>
        <taxon>Dikarya</taxon>
        <taxon>Ascomycota</taxon>
        <taxon>Pezizomycotina</taxon>
        <taxon>Sordariomycetes</taxon>
        <taxon>Hypocreomycetidae</taxon>
        <taxon>Hypocreales</taxon>
        <taxon>Clavicipitaceae</taxon>
        <taxon>Metarhizium</taxon>
    </lineage>
</organism>
<dbReference type="OrthoDB" id="6133115at2759"/>
<dbReference type="STRING" id="1291518.A0A0D9NMF5"/>
<evidence type="ECO:0000313" key="2">
    <source>
        <dbReference type="EMBL" id="KJK75262.1"/>
    </source>
</evidence>
<dbReference type="AlphaFoldDB" id="A0A0D9NMF5"/>
<gene>
    <name evidence="2" type="ORF">H634G_09280</name>
</gene>
<feature type="region of interest" description="Disordered" evidence="1">
    <location>
        <begin position="397"/>
        <end position="421"/>
    </location>
</feature>
<name>A0A0D9NMF5_METAN</name>
<dbReference type="PANTHER" id="PTHR35391">
    <property type="entry name" value="C2H2-TYPE DOMAIN-CONTAINING PROTEIN-RELATED"/>
    <property type="match status" value="1"/>
</dbReference>
<protein>
    <recommendedName>
        <fullName evidence="4">C2H2-type domain-containing protein</fullName>
    </recommendedName>
</protein>
<dbReference type="PANTHER" id="PTHR35391:SF5">
    <property type="entry name" value="DUF6590 DOMAIN-CONTAINING PROTEIN"/>
    <property type="match status" value="1"/>
</dbReference>
<dbReference type="EMBL" id="KE384750">
    <property type="protein sequence ID" value="KJK75262.1"/>
    <property type="molecule type" value="Genomic_DNA"/>
</dbReference>
<keyword evidence="3" id="KW-1185">Reference proteome</keyword>